<feature type="domain" description="DUF2061" evidence="2">
    <location>
        <begin position="172"/>
        <end position="223"/>
    </location>
</feature>
<dbReference type="InterPro" id="IPR018638">
    <property type="entry name" value="DUF2061_membrane"/>
</dbReference>
<evidence type="ECO:0000313" key="4">
    <source>
        <dbReference type="Proteomes" id="UP001315278"/>
    </source>
</evidence>
<name>A0ABS5FHE4_9BRAD</name>
<keyword evidence="1" id="KW-0812">Transmembrane</keyword>
<protein>
    <submittedName>
        <fullName evidence="3">DUF2061 domain-containing protein</fullName>
    </submittedName>
</protein>
<comment type="caution">
    <text evidence="3">The sequence shown here is derived from an EMBL/GenBank/DDBJ whole genome shotgun (WGS) entry which is preliminary data.</text>
</comment>
<keyword evidence="1" id="KW-1133">Transmembrane helix</keyword>
<evidence type="ECO:0000313" key="3">
    <source>
        <dbReference type="EMBL" id="MBR0796181.1"/>
    </source>
</evidence>
<dbReference type="Proteomes" id="UP001315278">
    <property type="component" value="Unassembled WGS sequence"/>
</dbReference>
<dbReference type="EMBL" id="JAFCJH010000010">
    <property type="protein sequence ID" value="MBR0796181.1"/>
    <property type="molecule type" value="Genomic_DNA"/>
</dbReference>
<accession>A0ABS5FHE4</accession>
<keyword evidence="4" id="KW-1185">Reference proteome</keyword>
<gene>
    <name evidence="3" type="ORF">JQ615_12355</name>
</gene>
<dbReference type="Pfam" id="PF09834">
    <property type="entry name" value="DUF2061"/>
    <property type="match status" value="2"/>
</dbReference>
<feature type="domain" description="DUF2061" evidence="2">
    <location>
        <begin position="86"/>
        <end position="137"/>
    </location>
</feature>
<proteinExistence type="predicted"/>
<evidence type="ECO:0000259" key="2">
    <source>
        <dbReference type="Pfam" id="PF09834"/>
    </source>
</evidence>
<keyword evidence="1" id="KW-0472">Membrane</keyword>
<dbReference type="RefSeq" id="WP_212492712.1">
    <property type="nucleotide sequence ID" value="NZ_JAFCJH010000010.1"/>
</dbReference>
<reference evidence="4" key="1">
    <citation type="journal article" date="2021" name="ISME J.">
        <title>Evolutionary origin and ecological implication of a unique nif island in free-living Bradyrhizobium lineages.</title>
        <authorList>
            <person name="Tao J."/>
        </authorList>
    </citation>
    <scope>NUCLEOTIDE SEQUENCE [LARGE SCALE GENOMIC DNA]</scope>
    <source>
        <strain evidence="4">SZCCT0434</strain>
    </source>
</reference>
<sequence>MKQYLTVGLAVIAGAALIEVALVPGVLIGGAAMLAPGYLPGLRRRKRKSGTKPRRETAPAASLLSRLPVRPPSIRLLPKLALGQTVAKTITFRIIVTSLDFTTNYLVIGELATAAGLSSFNLVAGPLFYLAHETAWNYFKSSDTAVEPGPLDSSAGDARSAGDTGTTISRALAKTITYRAIATVVDFTTNYAVVRNVAEATILSASGFILGPFVYFGHEKTWEYFTSRAARAPDEPMQTRLLPAPG</sequence>
<feature type="transmembrane region" description="Helical" evidence="1">
    <location>
        <begin position="6"/>
        <end position="39"/>
    </location>
</feature>
<organism evidence="3 4">
    <name type="scientific">Bradyrhizobium jicamae</name>
    <dbReference type="NCBI Taxonomy" id="280332"/>
    <lineage>
        <taxon>Bacteria</taxon>
        <taxon>Pseudomonadati</taxon>
        <taxon>Pseudomonadota</taxon>
        <taxon>Alphaproteobacteria</taxon>
        <taxon>Hyphomicrobiales</taxon>
        <taxon>Nitrobacteraceae</taxon>
        <taxon>Bradyrhizobium</taxon>
    </lineage>
</organism>
<evidence type="ECO:0000256" key="1">
    <source>
        <dbReference type="SAM" id="Phobius"/>
    </source>
</evidence>